<feature type="transmembrane region" description="Helical" evidence="2">
    <location>
        <begin position="558"/>
        <end position="583"/>
    </location>
</feature>
<keyword evidence="5" id="KW-1185">Reference proteome</keyword>
<keyword evidence="2" id="KW-0812">Transmembrane</keyword>
<keyword evidence="2" id="KW-0472">Membrane</keyword>
<name>A0A9P1G3A4_9DINO</name>
<feature type="region of interest" description="Disordered" evidence="1">
    <location>
        <begin position="38"/>
        <end position="93"/>
    </location>
</feature>
<organism evidence="3">
    <name type="scientific">Cladocopium goreaui</name>
    <dbReference type="NCBI Taxonomy" id="2562237"/>
    <lineage>
        <taxon>Eukaryota</taxon>
        <taxon>Sar</taxon>
        <taxon>Alveolata</taxon>
        <taxon>Dinophyceae</taxon>
        <taxon>Suessiales</taxon>
        <taxon>Symbiodiniaceae</taxon>
        <taxon>Cladocopium</taxon>
    </lineage>
</organism>
<evidence type="ECO:0000256" key="1">
    <source>
        <dbReference type="SAM" id="MobiDB-lite"/>
    </source>
</evidence>
<keyword evidence="2" id="KW-1133">Transmembrane helix</keyword>
<dbReference type="Proteomes" id="UP001152797">
    <property type="component" value="Unassembled WGS sequence"/>
</dbReference>
<sequence length="682" mass="74378">MEFPREPTRSTQCHNSRPNLEDQLQHFEHFVDLLEPKSHRDHGDQQQQLQQQQDGNGSGREECYPAGTHTPCKNSLRTSSTTFSSSTTSSSTLLNSVQLPEGVSGTAAGNILVQSLSIASEAVSKDEASLSQGTPSGVVTVVKLSSTSDQVRINRTDGGSEVVVLLPAALNNLAEGNLMLVVTDLLPSVGESFPKNKGADIILLNSPVVEISFVQESQGEVSVLEVKGLTDPVIIKISEKAPVAGDECVYFDPLVDAWSTDGAQLLVSNDPGSWCAVSHTSIFAIAQKIPFGNALPTELAVKENSYFIAVLLTFTLCCFTVPAVYVWLRRRFKAPSTGKAYLTCKGRKARPITFSMTKVVSEKEGGGTDGKVLVKWDVTPDVLPDLDNLKLRHVSTELSTKGREVIRVKSLKSASFEESPRSPITPRSPERSFDRSARSEQSESSFGIDASVPMDREDSMVVCNVDDLLPPIAPEAYRDGEMVLYWSQSLQQCASAVIVGKGTFCSCEDGDTWPAYDCRVGRHQQLRCQVPLNLLRPAPHVGEKIVVQIRGKWFPARFMASFFFLQVAQVAVEAGFMASFFFLQVAQVAVEAATLDVPESDELQVPFHCIRRRFSKGQTCEVYRGQDGWVSARVEEDKVDGFHVSLVEDADGSSPGEVLVSLAGEMLRLPLSLVRASSVLEI</sequence>
<dbReference type="EMBL" id="CAMXCT030002185">
    <property type="protein sequence ID" value="CAL4783587.1"/>
    <property type="molecule type" value="Genomic_DNA"/>
</dbReference>
<comment type="caution">
    <text evidence="3">The sequence shown here is derived from an EMBL/GenBank/DDBJ whole genome shotgun (WGS) entry which is preliminary data.</text>
</comment>
<evidence type="ECO:0000313" key="5">
    <source>
        <dbReference type="Proteomes" id="UP001152797"/>
    </source>
</evidence>
<evidence type="ECO:0000313" key="4">
    <source>
        <dbReference type="EMBL" id="CAL1149650.1"/>
    </source>
</evidence>
<dbReference type="Gene3D" id="2.60.220.50">
    <property type="match status" value="1"/>
</dbReference>
<reference evidence="3" key="1">
    <citation type="submission" date="2022-10" db="EMBL/GenBank/DDBJ databases">
        <authorList>
            <person name="Chen Y."/>
            <person name="Dougan E. K."/>
            <person name="Chan C."/>
            <person name="Rhodes N."/>
            <person name="Thang M."/>
        </authorList>
    </citation>
    <scope>NUCLEOTIDE SEQUENCE</scope>
</reference>
<evidence type="ECO:0000313" key="3">
    <source>
        <dbReference type="EMBL" id="CAI3996275.1"/>
    </source>
</evidence>
<evidence type="ECO:0000256" key="2">
    <source>
        <dbReference type="SAM" id="Phobius"/>
    </source>
</evidence>
<dbReference type="InterPro" id="IPR046338">
    <property type="entry name" value="GAIN_dom_sf"/>
</dbReference>
<dbReference type="OrthoDB" id="418819at2759"/>
<dbReference type="AlphaFoldDB" id="A0A9P1G3A4"/>
<proteinExistence type="predicted"/>
<feature type="transmembrane region" description="Helical" evidence="2">
    <location>
        <begin position="306"/>
        <end position="328"/>
    </location>
</feature>
<reference evidence="4" key="2">
    <citation type="submission" date="2024-04" db="EMBL/GenBank/DDBJ databases">
        <authorList>
            <person name="Chen Y."/>
            <person name="Shah S."/>
            <person name="Dougan E. K."/>
            <person name="Thang M."/>
            <person name="Chan C."/>
        </authorList>
    </citation>
    <scope>NUCLEOTIDE SEQUENCE [LARGE SCALE GENOMIC DNA]</scope>
</reference>
<dbReference type="EMBL" id="CAMXCT020002185">
    <property type="protein sequence ID" value="CAL1149650.1"/>
    <property type="molecule type" value="Genomic_DNA"/>
</dbReference>
<protein>
    <submittedName>
        <fullName evidence="3">Uncharacterized protein</fullName>
    </submittedName>
</protein>
<feature type="compositionally biased region" description="Basic and acidic residues" evidence="1">
    <location>
        <begin position="428"/>
        <end position="441"/>
    </location>
</feature>
<accession>A0A9P1G3A4</accession>
<feature type="region of interest" description="Disordered" evidence="1">
    <location>
        <begin position="417"/>
        <end position="450"/>
    </location>
</feature>
<feature type="compositionally biased region" description="Low complexity" evidence="1">
    <location>
        <begin position="75"/>
        <end position="93"/>
    </location>
</feature>
<gene>
    <name evidence="3" type="ORF">C1SCF055_LOCUS22768</name>
</gene>
<dbReference type="EMBL" id="CAMXCT010002185">
    <property type="protein sequence ID" value="CAI3996275.1"/>
    <property type="molecule type" value="Genomic_DNA"/>
</dbReference>